<name>A0ABD3RVD6_9STRA</name>
<keyword evidence="3" id="KW-1185">Reference proteome</keyword>
<dbReference type="EMBL" id="JALLPB020000161">
    <property type="protein sequence ID" value="KAL3816181.1"/>
    <property type="molecule type" value="Genomic_DNA"/>
</dbReference>
<feature type="region of interest" description="Disordered" evidence="1">
    <location>
        <begin position="186"/>
        <end position="213"/>
    </location>
</feature>
<gene>
    <name evidence="2" type="ORF">ACHAXA_007299</name>
</gene>
<feature type="compositionally biased region" description="Low complexity" evidence="1">
    <location>
        <begin position="196"/>
        <end position="205"/>
    </location>
</feature>
<evidence type="ECO:0000313" key="2">
    <source>
        <dbReference type="EMBL" id="KAL3816181.1"/>
    </source>
</evidence>
<dbReference type="AlphaFoldDB" id="A0ABD3RVD6"/>
<feature type="compositionally biased region" description="Polar residues" evidence="1">
    <location>
        <begin position="186"/>
        <end position="195"/>
    </location>
</feature>
<accession>A0ABD3RVD6</accession>
<evidence type="ECO:0000256" key="1">
    <source>
        <dbReference type="SAM" id="MobiDB-lite"/>
    </source>
</evidence>
<comment type="caution">
    <text evidence="2">The sequence shown here is derived from an EMBL/GenBank/DDBJ whole genome shotgun (WGS) entry which is preliminary data.</text>
</comment>
<dbReference type="Proteomes" id="UP001530377">
    <property type="component" value="Unassembled WGS sequence"/>
</dbReference>
<protein>
    <submittedName>
        <fullName evidence="2">Uncharacterized protein</fullName>
    </submittedName>
</protein>
<proteinExistence type="predicted"/>
<evidence type="ECO:0000313" key="3">
    <source>
        <dbReference type="Proteomes" id="UP001530377"/>
    </source>
</evidence>
<sequence>MSQCHPKCFLLLLDDSTYFVAASHRRKNFKPNQPPTPELHDKSALCIEGISYADGKGLLSAAIDLDWCCPQTSKIGLDTHNIRSSTKNKGSEDCGGYDDYGGVYHQCTQDRECQGCIFRRGMHLDNQHECGEEKGEMYYDSDPGEYFAIGTNSSSRLLYTSEQKATQVGTATFRRQRAKLSWSRWQQRQNHPNFGSSASIGSSQDSKPEECFRKQDGQQAHLYDHFSQNHDAIANTLQTGICSTSMMDVKNYVQDALNSRWRLIWHVKNTTKLCDVWIERAYRYNLTEIIEPKLMWRVLSQPNLREQRRLGGTTIHPYRVSLFALRRILPVSNESGLGSILRHSHKEASIMAVTNPNSLLLIRSSLREDYIFEASCAEERDHIVHLLKIATARLVSHAVAGNGDLMIKEYFNEGNELGGKTSNC</sequence>
<reference evidence="2 3" key="1">
    <citation type="submission" date="2024-10" db="EMBL/GenBank/DDBJ databases">
        <title>Updated reference genomes for cyclostephanoid diatoms.</title>
        <authorList>
            <person name="Roberts W.R."/>
            <person name="Alverson A.J."/>
        </authorList>
    </citation>
    <scope>NUCLEOTIDE SEQUENCE [LARGE SCALE GENOMIC DNA]</scope>
    <source>
        <strain evidence="2 3">AJA228-03</strain>
    </source>
</reference>
<organism evidence="2 3">
    <name type="scientific">Cyclostephanos tholiformis</name>
    <dbReference type="NCBI Taxonomy" id="382380"/>
    <lineage>
        <taxon>Eukaryota</taxon>
        <taxon>Sar</taxon>
        <taxon>Stramenopiles</taxon>
        <taxon>Ochrophyta</taxon>
        <taxon>Bacillariophyta</taxon>
        <taxon>Coscinodiscophyceae</taxon>
        <taxon>Thalassiosirophycidae</taxon>
        <taxon>Stephanodiscales</taxon>
        <taxon>Stephanodiscaceae</taxon>
        <taxon>Cyclostephanos</taxon>
    </lineage>
</organism>